<dbReference type="GO" id="GO:0016020">
    <property type="term" value="C:membrane"/>
    <property type="evidence" value="ECO:0007669"/>
    <property type="project" value="InterPro"/>
</dbReference>
<dbReference type="GO" id="GO:0043197">
    <property type="term" value="C:dendritic spine"/>
    <property type="evidence" value="ECO:0007669"/>
    <property type="project" value="UniProtKB-SubCell"/>
</dbReference>
<organism evidence="12 13">
    <name type="scientific">Cyprinus carpio carpio</name>
    <dbReference type="NCBI Taxonomy" id="630221"/>
    <lineage>
        <taxon>Eukaryota</taxon>
        <taxon>Metazoa</taxon>
        <taxon>Chordata</taxon>
        <taxon>Craniata</taxon>
        <taxon>Vertebrata</taxon>
        <taxon>Euteleostomi</taxon>
        <taxon>Actinopterygii</taxon>
        <taxon>Neopterygii</taxon>
        <taxon>Teleostei</taxon>
        <taxon>Ostariophysi</taxon>
        <taxon>Cypriniformes</taxon>
        <taxon>Cyprinidae</taxon>
        <taxon>Cyprininae</taxon>
        <taxon>Cyprinus</taxon>
    </lineage>
</organism>
<dbReference type="Pfam" id="PF03285">
    <property type="entry name" value="Paralemmin"/>
    <property type="match status" value="2"/>
</dbReference>
<evidence type="ECO:0000256" key="1">
    <source>
        <dbReference type="ARBA" id="ARBA00004279"/>
    </source>
</evidence>
<feature type="region of interest" description="Disordered" evidence="11">
    <location>
        <begin position="509"/>
        <end position="539"/>
    </location>
</feature>
<accession>A0A8C1HIK3</accession>
<feature type="coiled-coil region" evidence="10">
    <location>
        <begin position="123"/>
        <end position="150"/>
    </location>
</feature>
<evidence type="ECO:0000256" key="7">
    <source>
        <dbReference type="ARBA" id="ARBA00023054"/>
    </source>
</evidence>
<feature type="compositionally biased region" description="Basic and acidic residues" evidence="11">
    <location>
        <begin position="1"/>
        <end position="29"/>
    </location>
</feature>
<evidence type="ECO:0000313" key="12">
    <source>
        <dbReference type="Ensembl" id="ENSCCRP00000052603.2"/>
    </source>
</evidence>
<dbReference type="AlphaFoldDB" id="A0A8C1HIK3"/>
<dbReference type="GeneTree" id="ENSGT00940000157718"/>
<comment type="subcellular location">
    <subcellularLocation>
        <location evidence="1">Cell projection</location>
        <location evidence="1">Dendrite</location>
    </subcellularLocation>
    <subcellularLocation>
        <location evidence="3">Cell projection</location>
        <location evidence="3">Dendritic spine</location>
    </subcellularLocation>
    <subcellularLocation>
        <location evidence="2">Cytoplasm</location>
    </subcellularLocation>
</comment>
<sequence length="539" mass="61662">MKRREGERESNSMTESERIRELKRERERGSLPVNGNTGSTLNLRIIMEEETLLRERLQAITDKRRIREEIEKKRRNIEEEKLKLQYLKKKTLREQWLMDGLSTLSEEEQESVKAQTEDNQQQTKLLQSNIDRIQQEIAVLETQELELSAKEEILLKQLKEVEKTPEDIIKEVNANIWPEAVQYIYTAIPEVPKSYTPKTRRRSVKPGKHETDEEQEKKATYTMKISVEKDLRTGESHILSTATIAPLDLQQQGIKVYDDGHKSVYALPPDGRDSQNDMNEMSLLEVEELLMKASEKKDPADVEYHEPVFSSPFSRPTTPQRTERGYISLHGLQMPNKNQSPFQAENFTKREALYIPTSKTNQYLVTNQLAQNGSYANSEYSGITRISPASSPIQEYEEQLRITPTADSGLGFGRFSPLNQKEDSSANFMSFLPPEVESGEPVTMIFMGYQNVESDEEDEGIQAELVVISDDDDDDDDDSEEATLSYHPLGYHSKIFKPNSMVYRSEIRPSAIRTSSSGRQMLGNETRDLTDTGSAISDS</sequence>
<keyword evidence="6" id="KW-0770">Synapse</keyword>
<feature type="region of interest" description="Disordered" evidence="11">
    <location>
        <begin position="1"/>
        <end position="37"/>
    </location>
</feature>
<keyword evidence="7 10" id="KW-0175">Coiled coil</keyword>
<dbReference type="PANTHER" id="PTHR46881:SF1">
    <property type="entry name" value="PALMDELPHIN"/>
    <property type="match status" value="1"/>
</dbReference>
<comment type="similarity">
    <text evidence="4">Belongs to the paralemmin family.</text>
</comment>
<name>A0A8C1HIK3_CYPCA</name>
<evidence type="ECO:0000256" key="10">
    <source>
        <dbReference type="SAM" id="Coils"/>
    </source>
</evidence>
<dbReference type="Proteomes" id="UP001108240">
    <property type="component" value="Unplaced"/>
</dbReference>
<evidence type="ECO:0000256" key="5">
    <source>
        <dbReference type="ARBA" id="ARBA00022490"/>
    </source>
</evidence>
<keyword evidence="5" id="KW-0963">Cytoplasm</keyword>
<proteinExistence type="inferred from homology"/>
<dbReference type="GO" id="GO:0005737">
    <property type="term" value="C:cytoplasm"/>
    <property type="evidence" value="ECO:0007669"/>
    <property type="project" value="UniProtKB-SubCell"/>
</dbReference>
<feature type="compositionally biased region" description="Basic and acidic residues" evidence="11">
    <location>
        <begin position="207"/>
        <end position="217"/>
    </location>
</feature>
<dbReference type="InterPro" id="IPR004965">
    <property type="entry name" value="Paralemmin"/>
</dbReference>
<evidence type="ECO:0000256" key="6">
    <source>
        <dbReference type="ARBA" id="ARBA00023018"/>
    </source>
</evidence>
<dbReference type="PANTHER" id="PTHR46881">
    <property type="entry name" value="PALMDELPHIN"/>
    <property type="match status" value="1"/>
</dbReference>
<feature type="coiled-coil region" evidence="10">
    <location>
        <begin position="60"/>
        <end position="90"/>
    </location>
</feature>
<protein>
    <recommendedName>
        <fullName evidence="9">Palmdelphin</fullName>
    </recommendedName>
</protein>
<evidence type="ECO:0000256" key="9">
    <source>
        <dbReference type="ARBA" id="ARBA00040857"/>
    </source>
</evidence>
<evidence type="ECO:0000256" key="3">
    <source>
        <dbReference type="ARBA" id="ARBA00004552"/>
    </source>
</evidence>
<evidence type="ECO:0000256" key="4">
    <source>
        <dbReference type="ARBA" id="ARBA00005756"/>
    </source>
</evidence>
<dbReference type="OMA" id="MEISVEH"/>
<feature type="region of interest" description="Disordered" evidence="11">
    <location>
        <begin position="196"/>
        <end position="217"/>
    </location>
</feature>
<reference evidence="12" key="2">
    <citation type="submission" date="2025-09" db="UniProtKB">
        <authorList>
            <consortium name="Ensembl"/>
        </authorList>
    </citation>
    <scope>IDENTIFICATION</scope>
</reference>
<dbReference type="GO" id="GO:0008360">
    <property type="term" value="P:regulation of cell shape"/>
    <property type="evidence" value="ECO:0007669"/>
    <property type="project" value="InterPro"/>
</dbReference>
<evidence type="ECO:0000256" key="11">
    <source>
        <dbReference type="SAM" id="MobiDB-lite"/>
    </source>
</evidence>
<keyword evidence="8" id="KW-0966">Cell projection</keyword>
<reference evidence="12" key="1">
    <citation type="submission" date="2025-08" db="UniProtKB">
        <authorList>
            <consortium name="Ensembl"/>
        </authorList>
    </citation>
    <scope>IDENTIFICATION</scope>
</reference>
<evidence type="ECO:0000313" key="13">
    <source>
        <dbReference type="Proteomes" id="UP001108240"/>
    </source>
</evidence>
<dbReference type="Ensembl" id="ENSCCRT00000057015.2">
    <property type="protein sequence ID" value="ENSCCRP00000052603.2"/>
    <property type="gene ID" value="ENSCCRG00000028145.2"/>
</dbReference>
<keyword evidence="13" id="KW-1185">Reference proteome</keyword>
<evidence type="ECO:0000256" key="2">
    <source>
        <dbReference type="ARBA" id="ARBA00004496"/>
    </source>
</evidence>
<evidence type="ECO:0000256" key="8">
    <source>
        <dbReference type="ARBA" id="ARBA00023273"/>
    </source>
</evidence>